<feature type="compositionally biased region" description="Low complexity" evidence="2">
    <location>
        <begin position="565"/>
        <end position="582"/>
    </location>
</feature>
<feature type="compositionally biased region" description="Basic residues" evidence="2">
    <location>
        <begin position="315"/>
        <end position="326"/>
    </location>
</feature>
<proteinExistence type="predicted"/>
<evidence type="ECO:0000256" key="1">
    <source>
        <dbReference type="SAM" id="Coils"/>
    </source>
</evidence>
<feature type="compositionally biased region" description="Gly residues" evidence="2">
    <location>
        <begin position="476"/>
        <end position="507"/>
    </location>
</feature>
<feature type="compositionally biased region" description="Gly residues" evidence="2">
    <location>
        <begin position="402"/>
        <end position="419"/>
    </location>
</feature>
<name>A0ABD1ZM45_9MARC</name>
<protein>
    <submittedName>
        <fullName evidence="3">Uncharacterized protein</fullName>
    </submittedName>
</protein>
<organism evidence="3 4">
    <name type="scientific">Riccia fluitans</name>
    <dbReference type="NCBI Taxonomy" id="41844"/>
    <lineage>
        <taxon>Eukaryota</taxon>
        <taxon>Viridiplantae</taxon>
        <taxon>Streptophyta</taxon>
        <taxon>Embryophyta</taxon>
        <taxon>Marchantiophyta</taxon>
        <taxon>Marchantiopsida</taxon>
        <taxon>Marchantiidae</taxon>
        <taxon>Marchantiales</taxon>
        <taxon>Ricciaceae</taxon>
        <taxon>Riccia</taxon>
    </lineage>
</organism>
<dbReference type="Proteomes" id="UP001605036">
    <property type="component" value="Unassembled WGS sequence"/>
</dbReference>
<feature type="coiled-coil region" evidence="1">
    <location>
        <begin position="187"/>
        <end position="277"/>
    </location>
</feature>
<dbReference type="PANTHER" id="PTHR34251:SF1">
    <property type="entry name" value="LEUCINE, GLUTAMATE AND LYSINE RICH 1"/>
    <property type="match status" value="1"/>
</dbReference>
<feature type="compositionally biased region" description="Low complexity" evidence="2">
    <location>
        <begin position="549"/>
        <end position="558"/>
    </location>
</feature>
<feature type="compositionally biased region" description="Basic and acidic residues" evidence="2">
    <location>
        <begin position="292"/>
        <end position="301"/>
    </location>
</feature>
<keyword evidence="1" id="KW-0175">Coiled coil</keyword>
<evidence type="ECO:0000313" key="4">
    <source>
        <dbReference type="Proteomes" id="UP001605036"/>
    </source>
</evidence>
<evidence type="ECO:0000313" key="3">
    <source>
        <dbReference type="EMBL" id="KAL2652530.1"/>
    </source>
</evidence>
<reference evidence="3 4" key="1">
    <citation type="submission" date="2024-09" db="EMBL/GenBank/DDBJ databases">
        <title>Chromosome-scale assembly of Riccia fluitans.</title>
        <authorList>
            <person name="Paukszto L."/>
            <person name="Sawicki J."/>
            <person name="Karawczyk K."/>
            <person name="Piernik-Szablinska J."/>
            <person name="Szczecinska M."/>
            <person name="Mazdziarz M."/>
        </authorList>
    </citation>
    <scope>NUCLEOTIDE SEQUENCE [LARGE SCALE GENOMIC DNA]</scope>
    <source>
        <strain evidence="3">Rf_01</strain>
        <tissue evidence="3">Aerial parts of the thallus</tissue>
    </source>
</reference>
<accession>A0ABD1ZM45</accession>
<evidence type="ECO:0000256" key="2">
    <source>
        <dbReference type="SAM" id="MobiDB-lite"/>
    </source>
</evidence>
<feature type="region of interest" description="Disordered" evidence="2">
    <location>
        <begin position="375"/>
        <end position="592"/>
    </location>
</feature>
<feature type="compositionally biased region" description="Basic and acidic residues" evidence="2">
    <location>
        <begin position="748"/>
        <end position="817"/>
    </location>
</feature>
<keyword evidence="4" id="KW-1185">Reference proteome</keyword>
<gene>
    <name evidence="3" type="ORF">R1flu_020658</name>
</gene>
<dbReference type="PANTHER" id="PTHR34251">
    <property type="entry name" value="LEUCINE-, GLUTAMATE- AND LYSINE-RICH PROTEIN 1"/>
    <property type="match status" value="1"/>
</dbReference>
<dbReference type="InterPro" id="IPR038799">
    <property type="entry name" value="LEKR1"/>
</dbReference>
<feature type="coiled-coil region" evidence="1">
    <location>
        <begin position="623"/>
        <end position="652"/>
    </location>
</feature>
<feature type="compositionally biased region" description="Low complexity" evidence="2">
    <location>
        <begin position="338"/>
        <end position="354"/>
    </location>
</feature>
<feature type="compositionally biased region" description="Gly residues" evidence="2">
    <location>
        <begin position="435"/>
        <end position="469"/>
    </location>
</feature>
<sequence>MVLRARGTSPLLACFPKRAANSDQGLWVRQPPSTTPREKRVFNSIRFHPSASFMLGFNLKLEPWGKDDQSTEESLPQVPGASNDKPPGGWQGAGSPVSGGQDHEEIPSPRARSPNLHKRMILANRDKDLKTGLKVRLGDLQATCDLQHDELCALRRDIRVTRTREVEVERDIYAGEIGRLQKVVRRLKVMSARITAENRELQRLKDKAARLDIANQRLETCIAVVHKTLERANKEVTGYRAKANESQVEAKKYNKRIKELQEHAAVLEGLLEKERIEKRRIGQNIKAVGDKKREWDKEYQAKQRKNLLTASDSLKKKKKKKKKPKPKPKEGASSGADTSGTDAGASSPGSSSDSESPRQLSYDEFEARKLSFLSKVETASHSFTTKEKEVYGGALNRSVSGGAPGSHGYGSGGPYGGASGEFDSAFGPGAPPGSHGRGGHGGPGEYGSGPGGGRGSYGPGGGSGSYGRGGSREGHGAGVQGEYGSGPGGDTGSYGHGGSGEGYGVGGQYSSEGEAGSVGGSFKGGKEAKGGKTRKGTKGGKGGKAGPDSGASSTSEYGSSGGMRPSASSTLSTPSDSSLLLFPDDKKREQDLEGTFYEGMDSAAEEFVESVEAMVSGSGKVPKLNLERMKAKEAAEAKRKEEQRLAREREERYYFQEQEAKRLAAELAEERRLSAVKVEQETQRRLKQIAEQGGLDLEIDHELLRRDEYESEIKSDARGRLSLQINLKRSSEHPYSGSPRPLAEAEVEAEREKLGREVEAQREEAQRLREEIEAREEAVRRAEIEAQTRQEEERRKSLAKHKDEAAHEEELRKKAEDEVKMQLAQEAAAKKAAEEAARVSAWVAQLTPEQLEEFRMRVAAGEDPVAVMKSMQLAAKIKAWEATLTPDQLEEYRRRVAAGEDPAEVMKAMQLAAKIKAWEASLTPEQQEEFRRRVEAGEIPEDVMKMMQWEATLTPEQLAEFRRRVANGEDPTEVMKSIQLSAFEASLTPEELVEYQRRVAAGEAAYAVMEAMIARKKRLNPFSFLDKDMQGFIKENIRGVLGHLENITEVIVHKQEELGMHKEAATTAAAAAMDVLKASDKESEKKRKKKREVHIEEHGESSTVSLEECRTAWWRAHIRQDKGTDRHLSLQDRYRQIMVITAQGGMLFVRVSAEIDVHLLGFSVQTSSGDSERVLLT</sequence>
<feature type="region of interest" description="Disordered" evidence="2">
    <location>
        <begin position="1079"/>
        <end position="1101"/>
    </location>
</feature>
<feature type="region of interest" description="Disordered" evidence="2">
    <location>
        <begin position="65"/>
        <end position="119"/>
    </location>
</feature>
<feature type="region of interest" description="Disordered" evidence="2">
    <location>
        <begin position="725"/>
        <end position="817"/>
    </location>
</feature>
<comment type="caution">
    <text evidence="3">The sequence shown here is derived from an EMBL/GenBank/DDBJ whole genome shotgun (WGS) entry which is preliminary data.</text>
</comment>
<dbReference type="AlphaFoldDB" id="A0ABD1ZM45"/>
<feature type="region of interest" description="Disordered" evidence="2">
    <location>
        <begin position="292"/>
        <end position="362"/>
    </location>
</feature>
<dbReference type="EMBL" id="JBHFFA010000001">
    <property type="protein sequence ID" value="KAL2652530.1"/>
    <property type="molecule type" value="Genomic_DNA"/>
</dbReference>